<accession>A0A0S8GLQ2</accession>
<feature type="transmembrane region" description="Helical" evidence="1">
    <location>
        <begin position="46"/>
        <end position="65"/>
    </location>
</feature>
<dbReference type="GO" id="GO:0015385">
    <property type="term" value="F:sodium:proton antiporter activity"/>
    <property type="evidence" value="ECO:0007669"/>
    <property type="project" value="TreeGrafter"/>
</dbReference>
<keyword evidence="1" id="KW-0812">Transmembrane</keyword>
<dbReference type="PANTHER" id="PTHR34703">
    <property type="entry name" value="ANTIPORTER SUBUNIT MNHG2-RELATED"/>
    <property type="match status" value="1"/>
</dbReference>
<evidence type="ECO:0008006" key="4">
    <source>
        <dbReference type="Google" id="ProtNLM"/>
    </source>
</evidence>
<dbReference type="Proteomes" id="UP000051096">
    <property type="component" value="Unassembled WGS sequence"/>
</dbReference>
<comment type="caution">
    <text evidence="2">The sequence shown here is derived from an EMBL/GenBank/DDBJ whole genome shotgun (WGS) entry which is preliminary data.</text>
</comment>
<evidence type="ECO:0000313" key="3">
    <source>
        <dbReference type="Proteomes" id="UP000051096"/>
    </source>
</evidence>
<dbReference type="InterPro" id="IPR005133">
    <property type="entry name" value="PhaG_MnhG_YufB"/>
</dbReference>
<sequence>MPSILKKGVSMISTVGWIIIWIGVLFDLLGAIGLLRFPDVYNRLQASTKCVTLGTLGIMIGIFLIKGFSPMGIKALICGAVLLLTSPVAAHALMKGSLHFGTKMWKGTMLDHYGIDKLGGEQIDEADK</sequence>
<evidence type="ECO:0000313" key="2">
    <source>
        <dbReference type="EMBL" id="KPK73838.1"/>
    </source>
</evidence>
<dbReference type="EMBL" id="LJUO01000002">
    <property type="protein sequence ID" value="KPK73838.1"/>
    <property type="molecule type" value="Genomic_DNA"/>
</dbReference>
<organism evidence="2 3">
    <name type="scientific">candidate division WOR_3 bacterium SM23_60</name>
    <dbReference type="NCBI Taxonomy" id="1703780"/>
    <lineage>
        <taxon>Bacteria</taxon>
        <taxon>Bacteria division WOR-3</taxon>
    </lineage>
</organism>
<evidence type="ECO:0000256" key="1">
    <source>
        <dbReference type="SAM" id="Phobius"/>
    </source>
</evidence>
<feature type="transmembrane region" description="Helical" evidence="1">
    <location>
        <begin position="71"/>
        <end position="94"/>
    </location>
</feature>
<dbReference type="AlphaFoldDB" id="A0A0S8GLQ2"/>
<dbReference type="Pfam" id="PF03334">
    <property type="entry name" value="PhaG_MnhG_YufB"/>
    <property type="match status" value="1"/>
</dbReference>
<gene>
    <name evidence="2" type="ORF">AMJ87_00555</name>
</gene>
<proteinExistence type="predicted"/>
<dbReference type="NCBIfam" id="NF009314">
    <property type="entry name" value="PRK12674.1-2"/>
    <property type="match status" value="1"/>
</dbReference>
<dbReference type="PANTHER" id="PTHR34703:SF1">
    <property type="entry name" value="ANTIPORTER SUBUNIT MNHG2-RELATED"/>
    <property type="match status" value="1"/>
</dbReference>
<protein>
    <recommendedName>
        <fullName evidence="4">Cation:proton antiporter</fullName>
    </recommendedName>
</protein>
<keyword evidence="1" id="KW-0472">Membrane</keyword>
<dbReference type="NCBIfam" id="TIGR01300">
    <property type="entry name" value="CPA3_mnhG_phaG"/>
    <property type="match status" value="1"/>
</dbReference>
<feature type="transmembrane region" description="Helical" evidence="1">
    <location>
        <begin position="12"/>
        <end position="34"/>
    </location>
</feature>
<keyword evidence="1" id="KW-1133">Transmembrane helix</keyword>
<reference evidence="2 3" key="1">
    <citation type="journal article" date="2015" name="Microbiome">
        <title>Genomic resolution of linkages in carbon, nitrogen, and sulfur cycling among widespread estuary sediment bacteria.</title>
        <authorList>
            <person name="Baker B.J."/>
            <person name="Lazar C.S."/>
            <person name="Teske A.P."/>
            <person name="Dick G.J."/>
        </authorList>
    </citation>
    <scope>NUCLEOTIDE SEQUENCE [LARGE SCALE GENOMIC DNA]</scope>
    <source>
        <strain evidence="2">SM23_60</strain>
    </source>
</reference>
<name>A0A0S8GLQ2_UNCW3</name>